<evidence type="ECO:0000313" key="2">
    <source>
        <dbReference type="EMBL" id="KAF9880916.1"/>
    </source>
</evidence>
<accession>A0A9P6IFF1</accession>
<feature type="compositionally biased region" description="Low complexity" evidence="1">
    <location>
        <begin position="12"/>
        <end position="28"/>
    </location>
</feature>
<dbReference type="AlphaFoldDB" id="A0A9P6IFF1"/>
<dbReference type="GeneID" id="62157751"/>
<reference evidence="2" key="1">
    <citation type="submission" date="2020-03" db="EMBL/GenBank/DDBJ databases">
        <authorList>
            <person name="He L."/>
        </authorList>
    </citation>
    <scope>NUCLEOTIDE SEQUENCE</scope>
    <source>
        <strain evidence="2">CkLH20</strain>
    </source>
</reference>
<proteinExistence type="predicted"/>
<name>A0A9P6IFF1_9PEZI</name>
<gene>
    <name evidence="2" type="ORF">CkaCkLH20_01958</name>
</gene>
<organism evidence="2 3">
    <name type="scientific">Colletotrichum karsti</name>
    <dbReference type="NCBI Taxonomy" id="1095194"/>
    <lineage>
        <taxon>Eukaryota</taxon>
        <taxon>Fungi</taxon>
        <taxon>Dikarya</taxon>
        <taxon>Ascomycota</taxon>
        <taxon>Pezizomycotina</taxon>
        <taxon>Sordariomycetes</taxon>
        <taxon>Hypocreomycetidae</taxon>
        <taxon>Glomerellales</taxon>
        <taxon>Glomerellaceae</taxon>
        <taxon>Colletotrichum</taxon>
        <taxon>Colletotrichum boninense species complex</taxon>
    </lineage>
</organism>
<evidence type="ECO:0000313" key="3">
    <source>
        <dbReference type="Proteomes" id="UP000781932"/>
    </source>
</evidence>
<protein>
    <submittedName>
        <fullName evidence="2">Uncharacterized protein</fullName>
    </submittedName>
</protein>
<feature type="region of interest" description="Disordered" evidence="1">
    <location>
        <begin position="1"/>
        <end position="31"/>
    </location>
</feature>
<dbReference type="EMBL" id="JAATWM020000004">
    <property type="protein sequence ID" value="KAF9880916.1"/>
    <property type="molecule type" value="Genomic_DNA"/>
</dbReference>
<keyword evidence="3" id="KW-1185">Reference proteome</keyword>
<reference evidence="2" key="2">
    <citation type="submission" date="2020-11" db="EMBL/GenBank/DDBJ databases">
        <title>Whole genome sequencing of Colletotrichum sp.</title>
        <authorList>
            <person name="Li H."/>
        </authorList>
    </citation>
    <scope>NUCLEOTIDE SEQUENCE</scope>
    <source>
        <strain evidence="2">CkLH20</strain>
    </source>
</reference>
<dbReference type="Proteomes" id="UP000781932">
    <property type="component" value="Unassembled WGS sequence"/>
</dbReference>
<evidence type="ECO:0000256" key="1">
    <source>
        <dbReference type="SAM" id="MobiDB-lite"/>
    </source>
</evidence>
<sequence length="106" mass="12418">MGCCCSRSEDASGSTSSTGYPSTSSTSTRHIEKEFKKIKKRQINRFESILIAEKEDMRQANDAEERDEIQEKFNEVKRRVIDEFRDEWEAYEDPKPRFWGDSVSLQ</sequence>
<comment type="caution">
    <text evidence="2">The sequence shown here is derived from an EMBL/GenBank/DDBJ whole genome shotgun (WGS) entry which is preliminary data.</text>
</comment>
<dbReference type="RefSeq" id="XP_038750377.1">
    <property type="nucleotide sequence ID" value="XM_038884677.1"/>
</dbReference>